<evidence type="ECO:0000256" key="1">
    <source>
        <dbReference type="SAM" id="Coils"/>
    </source>
</evidence>
<name>A0AAQ3KXE3_9LILI</name>
<protein>
    <submittedName>
        <fullName evidence="2">Protein CHUP1, chloroplastic-like</fullName>
    </submittedName>
</protein>
<proteinExistence type="predicted"/>
<sequence length="141" mass="15877">MEQKLLQENVAIAPFLEKDIATKADELARAGDLIERMEAENCVLRNELEGLSCKFWSCEEEKQRSDKRITDLKTELDKLKKAVTEQGNLDSRRLCVGAGEIDECSSSQRFQGLIDASTRSNLLKNLRKAPKSADIGQSQEF</sequence>
<reference evidence="2 3" key="1">
    <citation type="submission" date="2023-10" db="EMBL/GenBank/DDBJ databases">
        <title>Chromosome-scale genome assembly provides insights into flower coloration mechanisms of Canna indica.</title>
        <authorList>
            <person name="Li C."/>
        </authorList>
    </citation>
    <scope>NUCLEOTIDE SEQUENCE [LARGE SCALE GENOMIC DNA]</scope>
    <source>
        <tissue evidence="2">Flower</tissue>
    </source>
</reference>
<organism evidence="2 3">
    <name type="scientific">Canna indica</name>
    <name type="common">Indian-shot</name>
    <dbReference type="NCBI Taxonomy" id="4628"/>
    <lineage>
        <taxon>Eukaryota</taxon>
        <taxon>Viridiplantae</taxon>
        <taxon>Streptophyta</taxon>
        <taxon>Embryophyta</taxon>
        <taxon>Tracheophyta</taxon>
        <taxon>Spermatophyta</taxon>
        <taxon>Magnoliopsida</taxon>
        <taxon>Liliopsida</taxon>
        <taxon>Zingiberales</taxon>
        <taxon>Cannaceae</taxon>
        <taxon>Canna</taxon>
    </lineage>
</organism>
<evidence type="ECO:0000313" key="2">
    <source>
        <dbReference type="EMBL" id="WOL16504.1"/>
    </source>
</evidence>
<feature type="coiled-coil region" evidence="1">
    <location>
        <begin position="20"/>
        <end position="82"/>
    </location>
</feature>
<dbReference type="EMBL" id="CP136897">
    <property type="protein sequence ID" value="WOL16504.1"/>
    <property type="molecule type" value="Genomic_DNA"/>
</dbReference>
<accession>A0AAQ3KXE3</accession>
<dbReference type="AlphaFoldDB" id="A0AAQ3KXE3"/>
<keyword evidence="3" id="KW-1185">Reference proteome</keyword>
<gene>
    <name evidence="2" type="ORF">Cni_G25291</name>
</gene>
<keyword evidence="1" id="KW-0175">Coiled coil</keyword>
<dbReference type="Proteomes" id="UP001327560">
    <property type="component" value="Chromosome 8"/>
</dbReference>
<evidence type="ECO:0000313" key="3">
    <source>
        <dbReference type="Proteomes" id="UP001327560"/>
    </source>
</evidence>